<evidence type="ECO:0000313" key="2">
    <source>
        <dbReference type="Proteomes" id="UP001165960"/>
    </source>
</evidence>
<accession>A0ACC2SJN3</accession>
<reference evidence="1" key="1">
    <citation type="submission" date="2022-04" db="EMBL/GenBank/DDBJ databases">
        <title>Genome of the entomopathogenic fungus Entomophthora muscae.</title>
        <authorList>
            <person name="Elya C."/>
            <person name="Lovett B.R."/>
            <person name="Lee E."/>
            <person name="Macias A.M."/>
            <person name="Hajek A.E."/>
            <person name="De Bivort B.L."/>
            <person name="Kasson M.T."/>
            <person name="De Fine Licht H.H."/>
            <person name="Stajich J.E."/>
        </authorList>
    </citation>
    <scope>NUCLEOTIDE SEQUENCE</scope>
    <source>
        <strain evidence="1">Berkeley</strain>
    </source>
</reference>
<evidence type="ECO:0000313" key="1">
    <source>
        <dbReference type="EMBL" id="KAJ9062599.1"/>
    </source>
</evidence>
<keyword evidence="2" id="KW-1185">Reference proteome</keyword>
<gene>
    <name evidence="1" type="ORF">DSO57_1009152</name>
</gene>
<proteinExistence type="predicted"/>
<comment type="caution">
    <text evidence="1">The sequence shown here is derived from an EMBL/GenBank/DDBJ whole genome shotgun (WGS) entry which is preliminary data.</text>
</comment>
<organism evidence="1 2">
    <name type="scientific">Entomophthora muscae</name>
    <dbReference type="NCBI Taxonomy" id="34485"/>
    <lineage>
        <taxon>Eukaryota</taxon>
        <taxon>Fungi</taxon>
        <taxon>Fungi incertae sedis</taxon>
        <taxon>Zoopagomycota</taxon>
        <taxon>Entomophthoromycotina</taxon>
        <taxon>Entomophthoromycetes</taxon>
        <taxon>Entomophthorales</taxon>
        <taxon>Entomophthoraceae</taxon>
        <taxon>Entomophthora</taxon>
    </lineage>
</organism>
<dbReference type="Proteomes" id="UP001165960">
    <property type="component" value="Unassembled WGS sequence"/>
</dbReference>
<sequence>MIYAPQSLSTYIATKFPNSPANISYDTQGTLNVPFLDGSNDMNQSDGNIKLQALSPN</sequence>
<protein>
    <submittedName>
        <fullName evidence="1">Uncharacterized protein</fullName>
    </submittedName>
</protein>
<name>A0ACC2SJN3_9FUNG</name>
<dbReference type="EMBL" id="QTSX02004999">
    <property type="protein sequence ID" value="KAJ9062599.1"/>
    <property type="molecule type" value="Genomic_DNA"/>
</dbReference>